<dbReference type="EMBL" id="JALJOQ010000006">
    <property type="protein sequence ID" value="KAK9812561.1"/>
    <property type="molecule type" value="Genomic_DNA"/>
</dbReference>
<dbReference type="AlphaFoldDB" id="A0AAW1PGA2"/>
<gene>
    <name evidence="1" type="ORF">WJX73_009096</name>
</gene>
<evidence type="ECO:0000313" key="2">
    <source>
        <dbReference type="Proteomes" id="UP001465755"/>
    </source>
</evidence>
<name>A0AAW1PGA2_9CHLO</name>
<dbReference type="Proteomes" id="UP001465755">
    <property type="component" value="Unassembled WGS sequence"/>
</dbReference>
<proteinExistence type="predicted"/>
<organism evidence="1 2">
    <name type="scientific">Symbiochloris irregularis</name>
    <dbReference type="NCBI Taxonomy" id="706552"/>
    <lineage>
        <taxon>Eukaryota</taxon>
        <taxon>Viridiplantae</taxon>
        <taxon>Chlorophyta</taxon>
        <taxon>core chlorophytes</taxon>
        <taxon>Trebouxiophyceae</taxon>
        <taxon>Trebouxiales</taxon>
        <taxon>Trebouxiaceae</taxon>
        <taxon>Symbiochloris</taxon>
    </lineage>
</organism>
<comment type="caution">
    <text evidence="1">The sequence shown here is derived from an EMBL/GenBank/DDBJ whole genome shotgun (WGS) entry which is preliminary data.</text>
</comment>
<sequence length="328" mass="36379">MRLFSGARPSLLRPAAGRTALLFSPKVVRRCSLPPSTSPAPAAGAQNTVYKVSYDNVIREVSQAQLEAAPNSLLSKVLLQGDASTDIKEGEVQTRTFTVSFGRETREVTEAELKKAATSLLSGTLLEKAPDSDTLIIPSVEGGDFPAWRGGNEQLFQACMECYTGKLSSRYMPSAEELQSAIVEYFRIPQEMWPLGWRITFKAAETKAALRAKADWLLKQSVQIMEVYMTKLGTDFDALCDVRKHAKMSFFFCNNGHVYADDPQAIGTLKRAFYGVRISPALQETLIEVGRANQLAIIMKLLPKSDAEWHISAPKKDWVHVMRVQCQV</sequence>
<keyword evidence="2" id="KW-1185">Reference proteome</keyword>
<reference evidence="1 2" key="1">
    <citation type="journal article" date="2024" name="Nat. Commun.">
        <title>Phylogenomics reveals the evolutionary origins of lichenization in chlorophyte algae.</title>
        <authorList>
            <person name="Puginier C."/>
            <person name="Libourel C."/>
            <person name="Otte J."/>
            <person name="Skaloud P."/>
            <person name="Haon M."/>
            <person name="Grisel S."/>
            <person name="Petersen M."/>
            <person name="Berrin J.G."/>
            <person name="Delaux P.M."/>
            <person name="Dal Grande F."/>
            <person name="Keller J."/>
        </authorList>
    </citation>
    <scope>NUCLEOTIDE SEQUENCE [LARGE SCALE GENOMIC DNA]</scope>
    <source>
        <strain evidence="1 2">SAG 2036</strain>
    </source>
</reference>
<protein>
    <submittedName>
        <fullName evidence="1">Uncharacterized protein</fullName>
    </submittedName>
</protein>
<accession>A0AAW1PGA2</accession>
<evidence type="ECO:0000313" key="1">
    <source>
        <dbReference type="EMBL" id="KAK9812561.1"/>
    </source>
</evidence>